<dbReference type="AlphaFoldDB" id="A0A5T6H9F1"/>
<evidence type="ECO:0000313" key="2">
    <source>
        <dbReference type="EMBL" id="EBM5129128.1"/>
    </source>
</evidence>
<accession>A0A5T6H9F1</accession>
<reference evidence="2" key="1">
    <citation type="submission" date="2018-08" db="EMBL/GenBank/DDBJ databases">
        <authorList>
            <consortium name="PulseNet: The National Subtyping Network for Foodborne Disease Surveillance"/>
            <person name="Tarr C.L."/>
            <person name="Trees E."/>
            <person name="Katz L.S."/>
            <person name="Carleton-Romer H.A."/>
            <person name="Stroika S."/>
            <person name="Kucerova Z."/>
            <person name="Roache K.F."/>
            <person name="Sabol A.L."/>
            <person name="Besser J."/>
            <person name="Gerner-Smidt P."/>
        </authorList>
    </citation>
    <scope>NUCLEOTIDE SEQUENCE</scope>
    <source>
        <strain evidence="2">PNUSAS050634</strain>
    </source>
</reference>
<evidence type="ECO:0000256" key="1">
    <source>
        <dbReference type="SAM" id="SignalP"/>
    </source>
</evidence>
<keyword evidence="1" id="KW-0732">Signal</keyword>
<proteinExistence type="predicted"/>
<sequence length="181" mass="19204">MRILKLSLVVAILSGSSVNFSAVADTSPATSNAQSEGAFGANYGMFEYTDSDSLINSIRLLEKFGFNTSVVADTLDLNSYKGSVIIFKPVAGGKSLSYEDALAAFSKYMKPQQFSSSDAIVVKNTPLSVNEGGTVMKQYYNVLFAGESAEASQPFQIPKGGLALTVLKMDDGKLLVITSTP</sequence>
<feature type="signal peptide" evidence="1">
    <location>
        <begin position="1"/>
        <end position="21"/>
    </location>
</feature>
<feature type="chain" id="PRO_5030139062" evidence="1">
    <location>
        <begin position="22"/>
        <end position="181"/>
    </location>
</feature>
<dbReference type="EMBL" id="AAGCVP010000019">
    <property type="protein sequence ID" value="EBM5129128.1"/>
    <property type="molecule type" value="Genomic_DNA"/>
</dbReference>
<comment type="caution">
    <text evidence="2">The sequence shown here is derived from an EMBL/GenBank/DDBJ whole genome shotgun (WGS) entry which is preliminary data.</text>
</comment>
<organism evidence="2">
    <name type="scientific">Salmonella enterica</name>
    <name type="common">Salmonella choleraesuis</name>
    <dbReference type="NCBI Taxonomy" id="28901"/>
    <lineage>
        <taxon>Bacteria</taxon>
        <taxon>Pseudomonadati</taxon>
        <taxon>Pseudomonadota</taxon>
        <taxon>Gammaproteobacteria</taxon>
        <taxon>Enterobacterales</taxon>
        <taxon>Enterobacteriaceae</taxon>
        <taxon>Salmonella</taxon>
    </lineage>
</organism>
<name>A0A5T6H9F1_SALER</name>
<gene>
    <name evidence="2" type="ORF">D0123_22425</name>
</gene>
<protein>
    <submittedName>
        <fullName evidence="2">Uncharacterized protein</fullName>
    </submittedName>
</protein>